<comment type="catalytic activity">
    <reaction evidence="19">
        <text>a 5'-end 2'-deoxyribose-2'-deoxyribonucleotide-DNA = (2E,4S)-4-hydroxypenten-2-al-5-phosphate + a 5'-end 5'-phospho-2'-deoxyribonucleoside-DNA + H(+)</text>
        <dbReference type="Rhea" id="RHEA:76255"/>
        <dbReference type="Rhea" id="RHEA-COMP:13180"/>
        <dbReference type="Rhea" id="RHEA-COMP:18657"/>
        <dbReference type="ChEBI" id="CHEBI:15378"/>
        <dbReference type="ChEBI" id="CHEBI:136412"/>
        <dbReference type="ChEBI" id="CHEBI:195194"/>
        <dbReference type="ChEBI" id="CHEBI:195195"/>
    </reaction>
</comment>
<dbReference type="SUPFAM" id="SSF81301">
    <property type="entry name" value="Nucleotidyltransferase"/>
    <property type="match status" value="1"/>
</dbReference>
<keyword evidence="9" id="KW-0548">Nucleotidyltransferase</keyword>
<feature type="domain" description="Helix-hairpin-helix DNA-binding motif class 1" evidence="22">
    <location>
        <begin position="129"/>
        <end position="148"/>
    </location>
</feature>
<comment type="catalytic activity">
    <reaction evidence="21">
        <text>DNA(n) + a 2'-deoxyribonucleoside 5'-triphosphate = DNA(n+1) + diphosphate</text>
        <dbReference type="Rhea" id="RHEA:22508"/>
        <dbReference type="Rhea" id="RHEA-COMP:17339"/>
        <dbReference type="Rhea" id="RHEA-COMP:17340"/>
        <dbReference type="ChEBI" id="CHEBI:33019"/>
        <dbReference type="ChEBI" id="CHEBI:61560"/>
        <dbReference type="ChEBI" id="CHEBI:173112"/>
        <dbReference type="EC" id="2.7.7.7"/>
    </reaction>
</comment>
<dbReference type="InterPro" id="IPR043519">
    <property type="entry name" value="NT_sf"/>
</dbReference>
<comment type="subcellular location">
    <subcellularLocation>
        <location evidence="2">Cytoplasm</location>
    </subcellularLocation>
</comment>
<dbReference type="CDD" id="cd00141">
    <property type="entry name" value="NT_POLXc"/>
    <property type="match status" value="1"/>
</dbReference>
<sequence length="586" mass="65540">MPTNEDIAKVLGEIGEYLAMQDVPFKPRAYEKVAETIRSLSESVSEMYKKGGLSAVKNIPGVGASIAESIEEFIKKGKIAYHEELKRGAPVNLAELRRVEGLGPRKIKILYQKLGIRTLSDLKKAATSHKIRSLEGFGEKTEENILKGIEFVNASGDRKILGFILPDIRVIEDNLKKIKGVSKVVVAGSTRRRRETIGDIDFLVVSEKSEPVMDFFVNMPEVARIMAKGPTKSMVHLKSGLDADIRVVPKESYGAALNYFTGSKDHNVALRKLAIEKGYKLNEYGLFKIKGKGGGEEKIAGDTEEGIYKALGLPYIEPELREMMGEIEAAKSGKLPKLIDYKDLKGDLQVQTSWTDGSASIEEMAIAAYEQGLSYMVVTDHTKRLAMTHGLDDESVLKQGKEIDKVNQKLKEKKIKFYILKGTECDILKDGSLDLSDKVLATLDVVGVSVHSYFNLPINEQTKRVEKAIRNKNVDIFFHPTGRLINKRSAYEIDMERIIKVAGETGTVLEIDAYPDRLDMNYEYIRQCVESGVKMSIDSDAHATTHFQYLEFGIDQARRGWAEKEDIINAWPMEKMLSMLKGETND</sequence>
<evidence type="ECO:0000256" key="12">
    <source>
        <dbReference type="ARBA" id="ARBA00022843"/>
    </source>
</evidence>
<dbReference type="Gene3D" id="1.10.150.110">
    <property type="entry name" value="DNA polymerase beta, N-terminal domain-like"/>
    <property type="match status" value="1"/>
</dbReference>
<dbReference type="GO" id="GO:0003887">
    <property type="term" value="F:DNA-directed DNA polymerase activity"/>
    <property type="evidence" value="ECO:0007669"/>
    <property type="project" value="UniProtKB-KW"/>
</dbReference>
<dbReference type="SMART" id="SM00481">
    <property type="entry name" value="POLIIIAc"/>
    <property type="match status" value="1"/>
</dbReference>
<dbReference type="Pfam" id="PF02811">
    <property type="entry name" value="PHP"/>
    <property type="match status" value="1"/>
</dbReference>
<dbReference type="Gene3D" id="3.20.20.140">
    <property type="entry name" value="Metal-dependent hydrolases"/>
    <property type="match status" value="1"/>
</dbReference>
<comment type="caution">
    <text evidence="25">The sequence shown here is derived from an EMBL/GenBank/DDBJ whole genome shotgun (WGS) entry which is preliminary data.</text>
</comment>
<protein>
    <recommendedName>
        <fullName evidence="5">DNA polymerase beta</fullName>
        <ecNumber evidence="3">2.7.7.7</ecNumber>
        <ecNumber evidence="4">4.2.99.18</ecNumber>
    </recommendedName>
    <alternativeName>
        <fullName evidence="16">5'-deoxyribose-phosphate lyase</fullName>
    </alternativeName>
    <alternativeName>
        <fullName evidence="17">AP lyase</fullName>
    </alternativeName>
</protein>
<dbReference type="InterPro" id="IPR050243">
    <property type="entry name" value="PHP_phosphatase"/>
</dbReference>
<keyword evidence="7" id="KW-0237">DNA synthesis</keyword>
<dbReference type="InterPro" id="IPR002054">
    <property type="entry name" value="DNA-dir_DNA_pol_X"/>
</dbReference>
<evidence type="ECO:0000256" key="5">
    <source>
        <dbReference type="ARBA" id="ARBA00020020"/>
    </source>
</evidence>
<evidence type="ECO:0000256" key="9">
    <source>
        <dbReference type="ARBA" id="ARBA00022695"/>
    </source>
</evidence>
<evidence type="ECO:0000256" key="8">
    <source>
        <dbReference type="ARBA" id="ARBA00022679"/>
    </source>
</evidence>
<dbReference type="PRINTS" id="PR00870">
    <property type="entry name" value="DNAPOLXBETA"/>
</dbReference>
<keyword evidence="8" id="KW-0808">Transferase</keyword>
<evidence type="ECO:0000256" key="13">
    <source>
        <dbReference type="ARBA" id="ARBA00022932"/>
    </source>
</evidence>
<reference evidence="26" key="1">
    <citation type="submission" date="2017-09" db="EMBL/GenBank/DDBJ databases">
        <title>Depth-based differentiation of microbial function through sediment-hosted aquifers and enrichment of novel symbionts in the deep terrestrial subsurface.</title>
        <authorList>
            <person name="Probst A.J."/>
            <person name="Ladd B."/>
            <person name="Jarett J.K."/>
            <person name="Geller-Mcgrath D.E."/>
            <person name="Sieber C.M.K."/>
            <person name="Emerson J.B."/>
            <person name="Anantharaman K."/>
            <person name="Thomas B.C."/>
            <person name="Malmstrom R."/>
            <person name="Stieglmeier M."/>
            <person name="Klingl A."/>
            <person name="Woyke T."/>
            <person name="Ryan C.M."/>
            <person name="Banfield J.F."/>
        </authorList>
    </citation>
    <scope>NUCLEOTIDE SEQUENCE [LARGE SCALE GENOMIC DNA]</scope>
</reference>
<keyword evidence="12" id="KW-0832">Ubl conjugation</keyword>
<gene>
    <name evidence="25" type="ORF">COU07_03880</name>
</gene>
<evidence type="ECO:0000256" key="6">
    <source>
        <dbReference type="ARBA" id="ARBA00022481"/>
    </source>
</evidence>
<dbReference type="EC" id="2.7.7.7" evidence="3"/>
<dbReference type="AlphaFoldDB" id="A0A2H0URE0"/>
<dbReference type="InterPro" id="IPR027421">
    <property type="entry name" value="DNA_pol_lamdba_lyase_dom_sf"/>
</dbReference>
<dbReference type="InterPro" id="IPR029398">
    <property type="entry name" value="PolB_thumb"/>
</dbReference>
<evidence type="ECO:0000259" key="22">
    <source>
        <dbReference type="SMART" id="SM00278"/>
    </source>
</evidence>
<dbReference type="Gene3D" id="3.30.210.10">
    <property type="entry name" value="DNA polymerase, thumb domain"/>
    <property type="match status" value="1"/>
</dbReference>
<evidence type="ECO:0000259" key="24">
    <source>
        <dbReference type="SMART" id="SM00483"/>
    </source>
</evidence>
<dbReference type="CDD" id="cd07436">
    <property type="entry name" value="PHP_PolX"/>
    <property type="match status" value="1"/>
</dbReference>
<dbReference type="InterPro" id="IPR003141">
    <property type="entry name" value="Pol/His_phosphatase_N"/>
</dbReference>
<dbReference type="Pfam" id="PF14716">
    <property type="entry name" value="HHH_8"/>
    <property type="match status" value="1"/>
</dbReference>
<dbReference type="PIRSF" id="PIRSF005047">
    <property type="entry name" value="UCP005047_YshC"/>
    <property type="match status" value="1"/>
</dbReference>
<dbReference type="PANTHER" id="PTHR36928">
    <property type="entry name" value="PHOSPHATASE YCDX-RELATED"/>
    <property type="match status" value="1"/>
</dbReference>
<keyword evidence="13" id="KW-0239">DNA-directed DNA polymerase</keyword>
<evidence type="ECO:0000313" key="26">
    <source>
        <dbReference type="Proteomes" id="UP000231157"/>
    </source>
</evidence>
<dbReference type="InterPro" id="IPR010996">
    <property type="entry name" value="HHH_MUS81"/>
</dbReference>
<dbReference type="InterPro" id="IPR022312">
    <property type="entry name" value="DNA_pol_X"/>
</dbReference>
<proteinExistence type="predicted"/>
<evidence type="ECO:0000256" key="10">
    <source>
        <dbReference type="ARBA" id="ARBA00022705"/>
    </source>
</evidence>
<dbReference type="GO" id="GO:0003677">
    <property type="term" value="F:DNA binding"/>
    <property type="evidence" value="ECO:0007669"/>
    <property type="project" value="InterPro"/>
</dbReference>
<dbReference type="InterPro" id="IPR022311">
    <property type="entry name" value="PolX-like"/>
</dbReference>
<evidence type="ECO:0000256" key="11">
    <source>
        <dbReference type="ARBA" id="ARBA00022763"/>
    </source>
</evidence>
<dbReference type="InterPro" id="IPR003583">
    <property type="entry name" value="Hlx-hairpin-Hlx_DNA-bd_motif"/>
</dbReference>
<dbReference type="InterPro" id="IPR004013">
    <property type="entry name" value="PHP_dom"/>
</dbReference>
<evidence type="ECO:0000256" key="18">
    <source>
        <dbReference type="ARBA" id="ARBA00044632"/>
    </source>
</evidence>
<dbReference type="GO" id="GO:0042578">
    <property type="term" value="F:phosphoric ester hydrolase activity"/>
    <property type="evidence" value="ECO:0007669"/>
    <property type="project" value="TreeGrafter"/>
</dbReference>
<dbReference type="GO" id="GO:0005829">
    <property type="term" value="C:cytosol"/>
    <property type="evidence" value="ECO:0007669"/>
    <property type="project" value="TreeGrafter"/>
</dbReference>
<feature type="domain" description="DNA-directed DNA polymerase X" evidence="24">
    <location>
        <begin position="2"/>
        <end position="322"/>
    </location>
</feature>
<evidence type="ECO:0000256" key="20">
    <source>
        <dbReference type="ARBA" id="ARBA00045548"/>
    </source>
</evidence>
<evidence type="ECO:0000256" key="1">
    <source>
        <dbReference type="ARBA" id="ARBA00001946"/>
    </source>
</evidence>
<comment type="catalytic activity">
    <reaction evidence="18">
        <text>2'-deoxyribonucleotide-(2'-deoxyribose 5'-phosphate)-2'-deoxyribonucleotide-DNA = a 3'-end 2'-deoxyribonucleotide-(2,3-dehydro-2,3-deoxyribose 5'-phosphate)-DNA + a 5'-end 5'-phospho-2'-deoxyribonucleoside-DNA + H(+)</text>
        <dbReference type="Rhea" id="RHEA:66592"/>
        <dbReference type="Rhea" id="RHEA-COMP:13180"/>
        <dbReference type="Rhea" id="RHEA-COMP:16897"/>
        <dbReference type="Rhea" id="RHEA-COMP:17067"/>
        <dbReference type="ChEBI" id="CHEBI:15378"/>
        <dbReference type="ChEBI" id="CHEBI:136412"/>
        <dbReference type="ChEBI" id="CHEBI:157695"/>
        <dbReference type="ChEBI" id="CHEBI:167181"/>
        <dbReference type="EC" id="4.2.99.18"/>
    </reaction>
</comment>
<dbReference type="SMART" id="SM00278">
    <property type="entry name" value="HhH1"/>
    <property type="match status" value="3"/>
</dbReference>
<dbReference type="GO" id="GO:0140078">
    <property type="term" value="F:class I DNA-(apurinic or apyrimidinic site) endonuclease activity"/>
    <property type="evidence" value="ECO:0007669"/>
    <property type="project" value="UniProtKB-EC"/>
</dbReference>
<keyword evidence="14" id="KW-0915">Sodium</keyword>
<dbReference type="PANTHER" id="PTHR36928:SF1">
    <property type="entry name" value="PHOSPHATASE YCDX-RELATED"/>
    <property type="match status" value="1"/>
</dbReference>
<dbReference type="Gene3D" id="1.10.150.20">
    <property type="entry name" value="5' to 3' exonuclease, C-terminal subdomain"/>
    <property type="match status" value="1"/>
</dbReference>
<dbReference type="PRINTS" id="PR00869">
    <property type="entry name" value="DNAPOLX"/>
</dbReference>
<dbReference type="InterPro" id="IPR037160">
    <property type="entry name" value="DNA_Pol_thumb_sf"/>
</dbReference>
<accession>A0A2H0URE0</accession>
<evidence type="ECO:0000259" key="23">
    <source>
        <dbReference type="SMART" id="SM00481"/>
    </source>
</evidence>
<evidence type="ECO:0000256" key="3">
    <source>
        <dbReference type="ARBA" id="ARBA00012417"/>
    </source>
</evidence>
<dbReference type="Gene3D" id="3.30.460.10">
    <property type="entry name" value="Beta Polymerase, domain 2"/>
    <property type="match status" value="1"/>
</dbReference>
<dbReference type="GO" id="GO:0008270">
    <property type="term" value="F:zinc ion binding"/>
    <property type="evidence" value="ECO:0007669"/>
    <property type="project" value="TreeGrafter"/>
</dbReference>
<evidence type="ECO:0000256" key="19">
    <source>
        <dbReference type="ARBA" id="ARBA00044678"/>
    </source>
</evidence>
<dbReference type="InterPro" id="IPR002008">
    <property type="entry name" value="DNA_pol_X_beta-like"/>
</dbReference>
<feature type="domain" description="Helix-hairpin-helix DNA-binding motif class 1" evidence="22">
    <location>
        <begin position="54"/>
        <end position="73"/>
    </location>
</feature>
<name>A0A2H0URE0_9BACT</name>
<dbReference type="Proteomes" id="UP000231157">
    <property type="component" value="Unassembled WGS sequence"/>
</dbReference>
<evidence type="ECO:0000313" key="25">
    <source>
        <dbReference type="EMBL" id="PIR89002.1"/>
    </source>
</evidence>
<dbReference type="SUPFAM" id="SSF89550">
    <property type="entry name" value="PHP domain-like"/>
    <property type="match status" value="1"/>
</dbReference>
<dbReference type="InterPro" id="IPR016195">
    <property type="entry name" value="Pol/histidinol_Pase-like"/>
</dbReference>
<evidence type="ECO:0000256" key="15">
    <source>
        <dbReference type="ARBA" id="ARBA00023204"/>
    </source>
</evidence>
<dbReference type="GO" id="GO:0006281">
    <property type="term" value="P:DNA repair"/>
    <property type="evidence" value="ECO:0007669"/>
    <property type="project" value="UniProtKB-KW"/>
</dbReference>
<dbReference type="SMART" id="SM00483">
    <property type="entry name" value="POLXc"/>
    <property type="match status" value="1"/>
</dbReference>
<keyword evidence="11" id="KW-0227">DNA damage</keyword>
<comment type="cofactor">
    <cofactor evidence="1">
        <name>Mg(2+)</name>
        <dbReference type="ChEBI" id="CHEBI:18420"/>
    </cofactor>
</comment>
<dbReference type="NCBIfam" id="NF006375">
    <property type="entry name" value="PRK08609.1"/>
    <property type="match status" value="1"/>
</dbReference>
<dbReference type="SUPFAM" id="SSF47802">
    <property type="entry name" value="DNA polymerase beta, N-terminal domain-like"/>
    <property type="match status" value="1"/>
</dbReference>
<dbReference type="Pfam" id="PF14520">
    <property type="entry name" value="HHH_5"/>
    <property type="match status" value="1"/>
</dbReference>
<evidence type="ECO:0000256" key="4">
    <source>
        <dbReference type="ARBA" id="ARBA00012720"/>
    </source>
</evidence>
<keyword evidence="6" id="KW-0488">Methylation</keyword>
<keyword evidence="15" id="KW-0234">DNA repair</keyword>
<evidence type="ECO:0000256" key="21">
    <source>
        <dbReference type="ARBA" id="ARBA00049244"/>
    </source>
</evidence>
<evidence type="ECO:0000256" key="2">
    <source>
        <dbReference type="ARBA" id="ARBA00004496"/>
    </source>
</evidence>
<organism evidence="25 26">
    <name type="scientific">Candidatus Harrisonbacteria bacterium CG10_big_fil_rev_8_21_14_0_10_40_38</name>
    <dbReference type="NCBI Taxonomy" id="1974583"/>
    <lineage>
        <taxon>Bacteria</taxon>
        <taxon>Candidatus Harrisoniibacteriota</taxon>
    </lineage>
</organism>
<dbReference type="EMBL" id="PFAZ01000009">
    <property type="protein sequence ID" value="PIR89002.1"/>
    <property type="molecule type" value="Genomic_DNA"/>
</dbReference>
<evidence type="ECO:0000256" key="14">
    <source>
        <dbReference type="ARBA" id="ARBA00023053"/>
    </source>
</evidence>
<dbReference type="Pfam" id="PF14791">
    <property type="entry name" value="DNA_pol_B_thumb"/>
    <property type="match status" value="1"/>
</dbReference>
<evidence type="ECO:0000256" key="7">
    <source>
        <dbReference type="ARBA" id="ARBA00022634"/>
    </source>
</evidence>
<dbReference type="EC" id="4.2.99.18" evidence="4"/>
<keyword evidence="10" id="KW-0235">DNA replication</keyword>
<evidence type="ECO:0000256" key="17">
    <source>
        <dbReference type="ARBA" id="ARBA00035726"/>
    </source>
</evidence>
<evidence type="ECO:0000256" key="16">
    <source>
        <dbReference type="ARBA" id="ARBA00035717"/>
    </source>
</evidence>
<comment type="function">
    <text evidence="20">Repair polymerase that plays a key role in base-excision repair. During this process, the damaged base is excised by specific DNA glycosylases, the DNA backbone is nicked at the abasic site by an apurinic/apyrimidic (AP) endonuclease, and POLB removes 5'-deoxyribose-phosphate from the preincised AP site acting as a 5'-deoxyribose-phosphate lyase (5'-dRP lyase); through its DNA polymerase activity, it adds one nucleotide to the 3' end of the arising single-nucleotide gap. Conducts 'gap-filling' DNA synthesis in a stepwise distributive fashion rather than in a processive fashion as for other DNA polymerases. It is also able to cleave sugar-phosphate bonds 3' to an intact AP site, acting as an AP lyase.</text>
</comment>
<feature type="domain" description="Helix-hairpin-helix DNA-binding motif class 1" evidence="22">
    <location>
        <begin position="94"/>
        <end position="113"/>
    </location>
</feature>
<dbReference type="InterPro" id="IPR047967">
    <property type="entry name" value="PolX_PHP"/>
</dbReference>
<feature type="domain" description="Polymerase/histidinol phosphatase N-terminal" evidence="23">
    <location>
        <begin position="346"/>
        <end position="429"/>
    </location>
</feature>